<accession>L8WM68</accession>
<evidence type="ECO:0000313" key="3">
    <source>
        <dbReference type="Proteomes" id="UP000011668"/>
    </source>
</evidence>
<keyword evidence="3" id="KW-1185">Reference proteome</keyword>
<gene>
    <name evidence="2" type="ORF">AG1IA_08066</name>
</gene>
<dbReference type="EMBL" id="AFRT01002393">
    <property type="protein sequence ID" value="ELU37903.1"/>
    <property type="molecule type" value="Genomic_DNA"/>
</dbReference>
<name>L8WM68_THACA</name>
<reference evidence="2 3" key="1">
    <citation type="journal article" date="2013" name="Nat. Commun.">
        <title>The evolution and pathogenic mechanisms of the rice sheath blight pathogen.</title>
        <authorList>
            <person name="Zheng A."/>
            <person name="Lin R."/>
            <person name="Xu L."/>
            <person name="Qin P."/>
            <person name="Tang C."/>
            <person name="Ai P."/>
            <person name="Zhang D."/>
            <person name="Liu Y."/>
            <person name="Sun Z."/>
            <person name="Feng H."/>
            <person name="Wang Y."/>
            <person name="Chen Y."/>
            <person name="Liang X."/>
            <person name="Fu R."/>
            <person name="Li Q."/>
            <person name="Zhang J."/>
            <person name="Yu X."/>
            <person name="Xie Z."/>
            <person name="Ding L."/>
            <person name="Guan P."/>
            <person name="Tang J."/>
            <person name="Liang Y."/>
            <person name="Wang S."/>
            <person name="Deng Q."/>
            <person name="Li S."/>
            <person name="Zhu J."/>
            <person name="Wang L."/>
            <person name="Liu H."/>
            <person name="Li P."/>
        </authorList>
    </citation>
    <scope>NUCLEOTIDE SEQUENCE [LARGE SCALE GENOMIC DNA]</scope>
    <source>
        <strain evidence="3">AG-1 IA</strain>
    </source>
</reference>
<evidence type="ECO:0000256" key="1">
    <source>
        <dbReference type="SAM" id="MobiDB-lite"/>
    </source>
</evidence>
<comment type="caution">
    <text evidence="2">The sequence shown here is derived from an EMBL/GenBank/DDBJ whole genome shotgun (WGS) entry which is preliminary data.</text>
</comment>
<proteinExistence type="predicted"/>
<dbReference type="Proteomes" id="UP000011668">
    <property type="component" value="Unassembled WGS sequence"/>
</dbReference>
<dbReference type="AlphaFoldDB" id="L8WM68"/>
<sequence>MKHAKHASCFVKHKRVAAMPCPSCVSLITIASISRMPQHDSNFPIESRREEKISHCSRIYCIFFDSYKPQELELVHFRIPVFLAPVPPAAGSTGAQSCSHRSTGDFFQRYVAILPDSKHKRELEQEFALFVRVTFPYQSGPGARHGVQNACGVPNDAFHLVLLACDGDDLEAGMGREAGRGQVAPNSLLRTGEGEAGDAYGDDDGDGADDDAQNGVHARRDDGVLFHDAGGL</sequence>
<feature type="compositionally biased region" description="Acidic residues" evidence="1">
    <location>
        <begin position="200"/>
        <end position="212"/>
    </location>
</feature>
<organism evidence="2 3">
    <name type="scientific">Thanatephorus cucumeris (strain AG1-IA)</name>
    <name type="common">Rice sheath blight fungus</name>
    <name type="synonym">Rhizoctonia solani</name>
    <dbReference type="NCBI Taxonomy" id="983506"/>
    <lineage>
        <taxon>Eukaryota</taxon>
        <taxon>Fungi</taxon>
        <taxon>Dikarya</taxon>
        <taxon>Basidiomycota</taxon>
        <taxon>Agaricomycotina</taxon>
        <taxon>Agaricomycetes</taxon>
        <taxon>Cantharellales</taxon>
        <taxon>Ceratobasidiaceae</taxon>
        <taxon>Rhizoctonia</taxon>
        <taxon>Rhizoctonia solani AG-1</taxon>
    </lineage>
</organism>
<evidence type="ECO:0000313" key="2">
    <source>
        <dbReference type="EMBL" id="ELU37903.1"/>
    </source>
</evidence>
<protein>
    <submittedName>
        <fullName evidence="2">Uncharacterized protein</fullName>
    </submittedName>
</protein>
<dbReference type="HOGENOM" id="CLU_1195569_0_0_1"/>
<feature type="region of interest" description="Disordered" evidence="1">
    <location>
        <begin position="177"/>
        <end position="220"/>
    </location>
</feature>